<keyword evidence="2" id="KW-1185">Reference proteome</keyword>
<evidence type="ECO:0000313" key="1">
    <source>
        <dbReference type="EMBL" id="GIY79836.1"/>
    </source>
</evidence>
<name>A0AAV4WAI1_CAEEX</name>
<gene>
    <name evidence="1" type="ORF">CEXT_558191</name>
</gene>
<dbReference type="AlphaFoldDB" id="A0AAV4WAI1"/>
<reference evidence="1 2" key="1">
    <citation type="submission" date="2021-06" db="EMBL/GenBank/DDBJ databases">
        <title>Caerostris extrusa draft genome.</title>
        <authorList>
            <person name="Kono N."/>
            <person name="Arakawa K."/>
        </authorList>
    </citation>
    <scope>NUCLEOTIDE SEQUENCE [LARGE SCALE GENOMIC DNA]</scope>
</reference>
<sequence length="91" mass="10537">MRDPSSPNEVQPILQCPPNRLWISPFSIQFSPKCFHLLAKSSRFNLASLTDWFAKRVPPLDSMQLFKHGILIVLFRNQGACVRFWICVHVI</sequence>
<organism evidence="1 2">
    <name type="scientific">Caerostris extrusa</name>
    <name type="common">Bark spider</name>
    <name type="synonym">Caerostris bankana</name>
    <dbReference type="NCBI Taxonomy" id="172846"/>
    <lineage>
        <taxon>Eukaryota</taxon>
        <taxon>Metazoa</taxon>
        <taxon>Ecdysozoa</taxon>
        <taxon>Arthropoda</taxon>
        <taxon>Chelicerata</taxon>
        <taxon>Arachnida</taxon>
        <taxon>Araneae</taxon>
        <taxon>Araneomorphae</taxon>
        <taxon>Entelegynae</taxon>
        <taxon>Araneoidea</taxon>
        <taxon>Araneidae</taxon>
        <taxon>Caerostris</taxon>
    </lineage>
</organism>
<accession>A0AAV4WAI1</accession>
<evidence type="ECO:0000313" key="2">
    <source>
        <dbReference type="Proteomes" id="UP001054945"/>
    </source>
</evidence>
<protein>
    <submittedName>
        <fullName evidence="1">Uncharacterized protein</fullName>
    </submittedName>
</protein>
<comment type="caution">
    <text evidence="1">The sequence shown here is derived from an EMBL/GenBank/DDBJ whole genome shotgun (WGS) entry which is preliminary data.</text>
</comment>
<proteinExistence type="predicted"/>
<dbReference type="EMBL" id="BPLR01015937">
    <property type="protein sequence ID" value="GIY79836.1"/>
    <property type="molecule type" value="Genomic_DNA"/>
</dbReference>
<dbReference type="Proteomes" id="UP001054945">
    <property type="component" value="Unassembled WGS sequence"/>
</dbReference>